<dbReference type="AlphaFoldDB" id="A0ABD3NNW4"/>
<name>A0ABD3NNW4_9STRA</name>
<dbReference type="SMART" id="SM00960">
    <property type="entry name" value="Robl_LC7"/>
    <property type="match status" value="1"/>
</dbReference>
<evidence type="ECO:0000256" key="1">
    <source>
        <dbReference type="ARBA" id="ARBA00007191"/>
    </source>
</evidence>
<feature type="domain" description="Roadblock/LAMTOR2" evidence="2">
    <location>
        <begin position="4"/>
        <end position="92"/>
    </location>
</feature>
<keyword evidence="4" id="KW-1185">Reference proteome</keyword>
<dbReference type="Gene3D" id="3.30.450.30">
    <property type="entry name" value="Dynein light chain 2a, cytoplasmic"/>
    <property type="match status" value="1"/>
</dbReference>
<comment type="caution">
    <text evidence="3">The sequence shown here is derived from an EMBL/GenBank/DDBJ whole genome shotgun (WGS) entry which is preliminary data.</text>
</comment>
<proteinExistence type="inferred from homology"/>
<sequence length="102" mass="11584">MSAIEEAERIKSREGVDSYLICNVDGVVFRRHPKLSRQAADALAKKMTGLADVAKDVARDLDPTDDIRILRIKTARKEVLVSREEDFLIVIQQWKPVPPKEN</sequence>
<dbReference type="PANTHER" id="PTHR10779">
    <property type="entry name" value="DYNEIN LIGHT CHAIN ROADBLOCK"/>
    <property type="match status" value="1"/>
</dbReference>
<dbReference type="SUPFAM" id="SSF103196">
    <property type="entry name" value="Roadblock/LC7 domain"/>
    <property type="match status" value="1"/>
</dbReference>
<gene>
    <name evidence="3" type="ORF">ACHAWO_008867</name>
</gene>
<organism evidence="3 4">
    <name type="scientific">Cyclotella atomus</name>
    <dbReference type="NCBI Taxonomy" id="382360"/>
    <lineage>
        <taxon>Eukaryota</taxon>
        <taxon>Sar</taxon>
        <taxon>Stramenopiles</taxon>
        <taxon>Ochrophyta</taxon>
        <taxon>Bacillariophyta</taxon>
        <taxon>Coscinodiscophyceae</taxon>
        <taxon>Thalassiosirophycidae</taxon>
        <taxon>Stephanodiscales</taxon>
        <taxon>Stephanodiscaceae</taxon>
        <taxon>Cyclotella</taxon>
    </lineage>
</organism>
<protein>
    <recommendedName>
        <fullName evidence="2">Roadblock/LAMTOR2 domain-containing protein</fullName>
    </recommendedName>
</protein>
<evidence type="ECO:0000259" key="2">
    <source>
        <dbReference type="SMART" id="SM00960"/>
    </source>
</evidence>
<dbReference type="Pfam" id="PF03259">
    <property type="entry name" value="Robl_LC7"/>
    <property type="match status" value="1"/>
</dbReference>
<dbReference type="InterPro" id="IPR004942">
    <property type="entry name" value="Roadblock/LAMTOR2_dom"/>
</dbReference>
<reference evidence="3 4" key="1">
    <citation type="submission" date="2024-10" db="EMBL/GenBank/DDBJ databases">
        <title>Updated reference genomes for cyclostephanoid diatoms.</title>
        <authorList>
            <person name="Roberts W.R."/>
            <person name="Alverson A.J."/>
        </authorList>
    </citation>
    <scope>NUCLEOTIDE SEQUENCE [LARGE SCALE GENOMIC DNA]</scope>
    <source>
        <strain evidence="3 4">AJA010-31</strain>
    </source>
</reference>
<comment type="similarity">
    <text evidence="1">Belongs to the GAMAD family.</text>
</comment>
<dbReference type="EMBL" id="JALLPJ020001036">
    <property type="protein sequence ID" value="KAL3777579.1"/>
    <property type="molecule type" value="Genomic_DNA"/>
</dbReference>
<evidence type="ECO:0000313" key="4">
    <source>
        <dbReference type="Proteomes" id="UP001530400"/>
    </source>
</evidence>
<evidence type="ECO:0000313" key="3">
    <source>
        <dbReference type="EMBL" id="KAL3777579.1"/>
    </source>
</evidence>
<accession>A0ABD3NNW4</accession>
<dbReference type="Proteomes" id="UP001530400">
    <property type="component" value="Unassembled WGS sequence"/>
</dbReference>